<dbReference type="KEGG" id="ckw:CKALI_03155"/>
<feature type="transmembrane region" description="Helical" evidence="8">
    <location>
        <begin position="128"/>
        <end position="151"/>
    </location>
</feature>
<evidence type="ECO:0000256" key="2">
    <source>
        <dbReference type="ARBA" id="ARBA00007935"/>
    </source>
</evidence>
<dbReference type="InterPro" id="IPR037294">
    <property type="entry name" value="ABC_BtuC-like"/>
</dbReference>
<comment type="subcellular location">
    <subcellularLocation>
        <location evidence="1">Cell membrane</location>
        <topology evidence="1">Multi-pass membrane protein</topology>
    </subcellularLocation>
</comment>
<keyword evidence="7 8" id="KW-0472">Membrane</keyword>
<keyword evidence="10" id="KW-1185">Reference proteome</keyword>
<evidence type="ECO:0000313" key="10">
    <source>
        <dbReference type="Proteomes" id="UP000427071"/>
    </source>
</evidence>
<dbReference type="EMBL" id="CP046452">
    <property type="protein sequence ID" value="QGU01514.1"/>
    <property type="molecule type" value="Genomic_DNA"/>
</dbReference>
<dbReference type="PANTHER" id="PTHR30472:SF1">
    <property type="entry name" value="FE(3+) DICITRATE TRANSPORT SYSTEM PERMEASE PROTEIN FECC-RELATED"/>
    <property type="match status" value="1"/>
</dbReference>
<feature type="transmembrane region" description="Helical" evidence="8">
    <location>
        <begin position="258"/>
        <end position="279"/>
    </location>
</feature>
<dbReference type="SUPFAM" id="SSF81345">
    <property type="entry name" value="ABC transporter involved in vitamin B12 uptake, BtuC"/>
    <property type="match status" value="1"/>
</dbReference>
<dbReference type="AlphaFoldDB" id="A0A6B8VJ64"/>
<comment type="similarity">
    <text evidence="2">Belongs to the binding-protein-dependent transport system permease family. FecCD subfamily.</text>
</comment>
<feature type="transmembrane region" description="Helical" evidence="8">
    <location>
        <begin position="45"/>
        <end position="64"/>
    </location>
</feature>
<feature type="transmembrane region" description="Helical" evidence="8">
    <location>
        <begin position="76"/>
        <end position="94"/>
    </location>
</feature>
<reference evidence="10" key="1">
    <citation type="submission" date="2019-11" db="EMBL/GenBank/DDBJ databases">
        <title>Complete genome sequence of Corynebacterium kalinowskii 1959, a novel Corynebacterium species isolated from soil of a small paddock in Vilsendorf, Germany.</title>
        <authorList>
            <person name="Schaffert L."/>
            <person name="Ruwe M."/>
            <person name="Milse J."/>
            <person name="Hanuschka K."/>
            <person name="Ortseifen V."/>
            <person name="Droste J."/>
            <person name="Brandt D."/>
            <person name="Schlueter L."/>
            <person name="Kutter Y."/>
            <person name="Vinke S."/>
            <person name="Viehoefer P."/>
            <person name="Jacob L."/>
            <person name="Luebke N.-C."/>
            <person name="Schulte-Berndt E."/>
            <person name="Hain C."/>
            <person name="Linder M."/>
            <person name="Schmidt P."/>
            <person name="Wollenschlaeger L."/>
            <person name="Luttermann T."/>
            <person name="Thieme E."/>
            <person name="Hassa J."/>
            <person name="Haak M."/>
            <person name="Wittchen M."/>
            <person name="Mentz A."/>
            <person name="Persicke M."/>
            <person name="Busche T."/>
            <person name="Ruckert C."/>
        </authorList>
    </citation>
    <scope>NUCLEOTIDE SEQUENCE [LARGE SCALE GENOMIC DNA]</scope>
    <source>
        <strain evidence="10">1959</strain>
    </source>
</reference>
<keyword evidence="6 8" id="KW-1133">Transmembrane helix</keyword>
<dbReference type="Gene3D" id="1.10.3470.10">
    <property type="entry name" value="ABC transporter involved in vitamin B12 uptake, BtuC"/>
    <property type="match status" value="1"/>
</dbReference>
<feature type="transmembrane region" description="Helical" evidence="8">
    <location>
        <begin position="285"/>
        <end position="303"/>
    </location>
</feature>
<dbReference type="CDD" id="cd06550">
    <property type="entry name" value="TM_ABC_iron-siderophores_like"/>
    <property type="match status" value="1"/>
</dbReference>
<keyword evidence="3" id="KW-0813">Transport</keyword>
<dbReference type="Proteomes" id="UP000427071">
    <property type="component" value="Chromosome"/>
</dbReference>
<dbReference type="GO" id="GO:0005886">
    <property type="term" value="C:plasma membrane"/>
    <property type="evidence" value="ECO:0007669"/>
    <property type="project" value="UniProtKB-SubCell"/>
</dbReference>
<dbReference type="PANTHER" id="PTHR30472">
    <property type="entry name" value="FERRIC ENTEROBACTIN TRANSPORT SYSTEM PERMEASE PROTEIN"/>
    <property type="match status" value="1"/>
</dbReference>
<feature type="transmembrane region" description="Helical" evidence="8">
    <location>
        <begin position="171"/>
        <end position="191"/>
    </location>
</feature>
<accession>A0A6B8VJ64</accession>
<protein>
    <submittedName>
        <fullName evidence="9">Ferric enterobactin transport system permease protein FepD</fullName>
    </submittedName>
</protein>
<evidence type="ECO:0000256" key="3">
    <source>
        <dbReference type="ARBA" id="ARBA00022448"/>
    </source>
</evidence>
<evidence type="ECO:0000256" key="7">
    <source>
        <dbReference type="ARBA" id="ARBA00023136"/>
    </source>
</evidence>
<keyword evidence="5 8" id="KW-0812">Transmembrane</keyword>
<organism evidence="9 10">
    <name type="scientific">Corynebacterium kalinowskii</name>
    <dbReference type="NCBI Taxonomy" id="2675216"/>
    <lineage>
        <taxon>Bacteria</taxon>
        <taxon>Bacillati</taxon>
        <taxon>Actinomycetota</taxon>
        <taxon>Actinomycetes</taxon>
        <taxon>Mycobacteriales</taxon>
        <taxon>Corynebacteriaceae</taxon>
        <taxon>Corynebacterium</taxon>
    </lineage>
</organism>
<sequence length="305" mass="31396">MKSSASFLGLLALFVVSLAVGSRHIPLPELLDPSVHHIVFGMRVPRGLVAMFVGASLALAGLLTQTWTRNPLADPGIVGITAGARFLVAVGSLLGVTALWLQGAFALVGALLATLLVLAVARTVSDPLTLILVGVGVNATLMALTMLLALQSQDVFNDMRSWSVGSTIGRGYGHVWVALIGLLIAAVIAFVVSRDLDILGMGADSAAALGISVPRTLSLVVSALVIAAGTATAVVGPVAFLGLAAPHMVPGASVRRRLVPVMLVGATLALLADIIGRLLMHPGEVEFSVVLAVIGAPLMIWLIRR</sequence>
<feature type="transmembrane region" description="Helical" evidence="8">
    <location>
        <begin position="100"/>
        <end position="121"/>
    </location>
</feature>
<evidence type="ECO:0000256" key="4">
    <source>
        <dbReference type="ARBA" id="ARBA00022475"/>
    </source>
</evidence>
<evidence type="ECO:0000256" key="5">
    <source>
        <dbReference type="ARBA" id="ARBA00022692"/>
    </source>
</evidence>
<feature type="transmembrane region" description="Helical" evidence="8">
    <location>
        <begin position="223"/>
        <end position="246"/>
    </location>
</feature>
<evidence type="ECO:0000256" key="1">
    <source>
        <dbReference type="ARBA" id="ARBA00004651"/>
    </source>
</evidence>
<gene>
    <name evidence="9" type="primary">fepD</name>
    <name evidence="9" type="ORF">CKALI_03155</name>
</gene>
<dbReference type="GO" id="GO:0033214">
    <property type="term" value="P:siderophore-iron import into cell"/>
    <property type="evidence" value="ECO:0007669"/>
    <property type="project" value="TreeGrafter"/>
</dbReference>
<evidence type="ECO:0000313" key="9">
    <source>
        <dbReference type="EMBL" id="QGU01514.1"/>
    </source>
</evidence>
<dbReference type="InterPro" id="IPR000522">
    <property type="entry name" value="ABC_transptr_permease_BtuC"/>
</dbReference>
<dbReference type="RefSeq" id="WP_156191911.1">
    <property type="nucleotide sequence ID" value="NZ_CP046452.1"/>
</dbReference>
<name>A0A6B8VJ64_9CORY</name>
<dbReference type="GO" id="GO:0022857">
    <property type="term" value="F:transmembrane transporter activity"/>
    <property type="evidence" value="ECO:0007669"/>
    <property type="project" value="InterPro"/>
</dbReference>
<evidence type="ECO:0000256" key="8">
    <source>
        <dbReference type="SAM" id="Phobius"/>
    </source>
</evidence>
<keyword evidence="4" id="KW-1003">Cell membrane</keyword>
<dbReference type="Pfam" id="PF01032">
    <property type="entry name" value="FecCD"/>
    <property type="match status" value="1"/>
</dbReference>
<evidence type="ECO:0000256" key="6">
    <source>
        <dbReference type="ARBA" id="ARBA00022989"/>
    </source>
</evidence>
<proteinExistence type="inferred from homology"/>